<dbReference type="AlphaFoldDB" id="A0A6J4NS47"/>
<gene>
    <name evidence="1" type="ORF">AVDCRST_MAG74-2017</name>
</gene>
<dbReference type="EMBL" id="CADCUR010000105">
    <property type="protein sequence ID" value="CAA9395783.1"/>
    <property type="molecule type" value="Genomic_DNA"/>
</dbReference>
<organism evidence="1">
    <name type="scientific">uncultured Pyrinomonadaceae bacterium</name>
    <dbReference type="NCBI Taxonomy" id="2283094"/>
    <lineage>
        <taxon>Bacteria</taxon>
        <taxon>Pseudomonadati</taxon>
        <taxon>Acidobacteriota</taxon>
        <taxon>Blastocatellia</taxon>
        <taxon>Blastocatellales</taxon>
        <taxon>Pyrinomonadaceae</taxon>
        <taxon>environmental samples</taxon>
    </lineage>
</organism>
<name>A0A6J4NS47_9BACT</name>
<reference evidence="1" key="1">
    <citation type="submission" date="2020-02" db="EMBL/GenBank/DDBJ databases">
        <authorList>
            <person name="Meier V. D."/>
        </authorList>
    </citation>
    <scope>NUCLEOTIDE SEQUENCE</scope>
    <source>
        <strain evidence="1">AVDCRST_MAG74</strain>
    </source>
</reference>
<sequence length="154" mass="17377">MDMIKKEDFLKDVLLILRETFEGSPEGEGSAYLDRGAGVFTTLDALSAEQVSRQINGTTIAAHTEHFKFYLDRLCEFIRGRTEAVNWEQSWLIEEVNDAEWNALRGVVRKAYENVLRTFAEVETWDGSNIGDAVAIIAHTAYHLGAIRQLAKNV</sequence>
<evidence type="ECO:0000313" key="1">
    <source>
        <dbReference type="EMBL" id="CAA9395783.1"/>
    </source>
</evidence>
<proteinExistence type="predicted"/>
<evidence type="ECO:0008006" key="2">
    <source>
        <dbReference type="Google" id="ProtNLM"/>
    </source>
</evidence>
<accession>A0A6J4NS47</accession>
<protein>
    <recommendedName>
        <fullName evidence="2">DinB-like domain-containing protein</fullName>
    </recommendedName>
</protein>